<comment type="caution">
    <text evidence="2">The sequence shown here is derived from an EMBL/GenBank/DDBJ whole genome shotgun (WGS) entry which is preliminary data.</text>
</comment>
<protein>
    <recommendedName>
        <fullName evidence="4">VanZ-like domain-containing protein</fullName>
    </recommendedName>
</protein>
<keyword evidence="1" id="KW-1133">Transmembrane helix</keyword>
<evidence type="ECO:0000256" key="1">
    <source>
        <dbReference type="SAM" id="Phobius"/>
    </source>
</evidence>
<keyword evidence="1" id="KW-0472">Membrane</keyword>
<accession>A0A255YUT1</accession>
<evidence type="ECO:0008006" key="4">
    <source>
        <dbReference type="Google" id="ProtNLM"/>
    </source>
</evidence>
<dbReference type="EMBL" id="NOXV01000302">
    <property type="protein sequence ID" value="OYQ32987.1"/>
    <property type="molecule type" value="Genomic_DNA"/>
</dbReference>
<name>A0A255YUT1_9FLAO</name>
<evidence type="ECO:0000313" key="3">
    <source>
        <dbReference type="Proteomes" id="UP000216605"/>
    </source>
</evidence>
<feature type="transmembrane region" description="Helical" evidence="1">
    <location>
        <begin position="82"/>
        <end position="99"/>
    </location>
</feature>
<dbReference type="Proteomes" id="UP000216605">
    <property type="component" value="Unassembled WGS sequence"/>
</dbReference>
<organism evidence="2 3">
    <name type="scientific">Flavobacterium cyanobacteriorum</name>
    <dbReference type="NCBI Taxonomy" id="2022802"/>
    <lineage>
        <taxon>Bacteria</taxon>
        <taxon>Pseudomonadati</taxon>
        <taxon>Bacteroidota</taxon>
        <taxon>Flavobacteriia</taxon>
        <taxon>Flavobacteriales</taxon>
        <taxon>Flavobacteriaceae</taxon>
        <taxon>Flavobacterium</taxon>
    </lineage>
</organism>
<evidence type="ECO:0000313" key="2">
    <source>
        <dbReference type="EMBL" id="OYQ32987.1"/>
    </source>
</evidence>
<feature type="transmembrane region" description="Helical" evidence="1">
    <location>
        <begin position="38"/>
        <end position="62"/>
    </location>
</feature>
<proteinExistence type="predicted"/>
<dbReference type="RefSeq" id="WP_094416543.1">
    <property type="nucleotide sequence ID" value="NZ_NOXV01000302.1"/>
</dbReference>
<gene>
    <name evidence="2" type="ORF">CHU92_13780</name>
</gene>
<reference evidence="2 3" key="1">
    <citation type="submission" date="2017-07" db="EMBL/GenBank/DDBJ databases">
        <title>Flavobacterium cyanobacteriorum sp. nov., isolated from cyanobacterial aggregates in a eutrophic lake.</title>
        <authorList>
            <person name="Cai H."/>
        </authorList>
    </citation>
    <scope>NUCLEOTIDE SEQUENCE [LARGE SCALE GENOMIC DNA]</scope>
    <source>
        <strain evidence="2 3">TH021</strain>
    </source>
</reference>
<feature type="transmembrane region" description="Helical" evidence="1">
    <location>
        <begin position="111"/>
        <end position="132"/>
    </location>
</feature>
<keyword evidence="1" id="KW-0812">Transmembrane</keyword>
<keyword evidence="3" id="KW-1185">Reference proteome</keyword>
<dbReference type="OrthoDB" id="5739642at2"/>
<sequence length="137" mass="15747">MNKLKTSWYWFALFALCFVAFQQVQDNIRPNYSGGNRIITYFLGVAPNFFPGIGLPALFVMLIPQVFSTKNTNKWLNEKKHITANVFSVAGLVSWELLQFTGKLKFDWNDILWTIIGAMIFQCIWTVSPPAYKKGKN</sequence>
<dbReference type="AlphaFoldDB" id="A0A255YUT1"/>